<reference evidence="1" key="1">
    <citation type="journal article" date="2014" name="Int. J. Syst. Evol. Microbiol.">
        <title>Complete genome sequence of Corynebacterium casei LMG S-19264T (=DSM 44701T), isolated from a smear-ripened cheese.</title>
        <authorList>
            <consortium name="US DOE Joint Genome Institute (JGI-PGF)"/>
            <person name="Walter F."/>
            <person name="Albersmeier A."/>
            <person name="Kalinowski J."/>
            <person name="Ruckert C."/>
        </authorList>
    </citation>
    <scope>NUCLEOTIDE SEQUENCE</scope>
    <source>
        <strain evidence="1">CGMCC 1.12777</strain>
    </source>
</reference>
<sequence length="44" mass="5323">MVDYNHVCDRLFLNLKVRVKELEKSYLSLSTHGIFDIREEYQGY</sequence>
<reference evidence="1" key="2">
    <citation type="submission" date="2020-09" db="EMBL/GenBank/DDBJ databases">
        <authorList>
            <person name="Sun Q."/>
            <person name="Zhou Y."/>
        </authorList>
    </citation>
    <scope>NUCLEOTIDE SEQUENCE</scope>
    <source>
        <strain evidence="1">CGMCC 1.12777</strain>
    </source>
</reference>
<protein>
    <submittedName>
        <fullName evidence="1">Uncharacterized protein</fullName>
    </submittedName>
</protein>
<keyword evidence="2" id="KW-1185">Reference proteome</keyword>
<evidence type="ECO:0000313" key="1">
    <source>
        <dbReference type="EMBL" id="GGH83254.1"/>
    </source>
</evidence>
<proteinExistence type="predicted"/>
<dbReference type="Proteomes" id="UP000656813">
    <property type="component" value="Unassembled WGS sequence"/>
</dbReference>
<name>A0A8J3EML1_9BACL</name>
<gene>
    <name evidence="1" type="ORF">GCM10007096_23850</name>
</gene>
<dbReference type="EMBL" id="BMFV01000017">
    <property type="protein sequence ID" value="GGH83254.1"/>
    <property type="molecule type" value="Genomic_DNA"/>
</dbReference>
<comment type="caution">
    <text evidence="1">The sequence shown here is derived from an EMBL/GenBank/DDBJ whole genome shotgun (WGS) entry which is preliminary data.</text>
</comment>
<organism evidence="1 2">
    <name type="scientific">Pullulanibacillus pueri</name>
    <dbReference type="NCBI Taxonomy" id="1437324"/>
    <lineage>
        <taxon>Bacteria</taxon>
        <taxon>Bacillati</taxon>
        <taxon>Bacillota</taxon>
        <taxon>Bacilli</taxon>
        <taxon>Bacillales</taxon>
        <taxon>Sporolactobacillaceae</taxon>
        <taxon>Pullulanibacillus</taxon>
    </lineage>
</organism>
<accession>A0A8J3EML1</accession>
<dbReference type="AlphaFoldDB" id="A0A8J3EML1"/>
<evidence type="ECO:0000313" key="2">
    <source>
        <dbReference type="Proteomes" id="UP000656813"/>
    </source>
</evidence>